<evidence type="ECO:0000313" key="2">
    <source>
        <dbReference type="EMBL" id="SUB32197.1"/>
    </source>
</evidence>
<gene>
    <name evidence="2" type="ORF">NCTC11421_03628</name>
</gene>
<protein>
    <submittedName>
        <fullName evidence="2">Uncharacterized protein</fullName>
    </submittedName>
</protein>
<organism evidence="2">
    <name type="scientific">Neisseria gonorrhoeae</name>
    <dbReference type="NCBI Taxonomy" id="485"/>
    <lineage>
        <taxon>Bacteria</taxon>
        <taxon>Pseudomonadati</taxon>
        <taxon>Pseudomonadota</taxon>
        <taxon>Betaproteobacteria</taxon>
        <taxon>Neisseriales</taxon>
        <taxon>Neisseriaceae</taxon>
        <taxon>Neisseria</taxon>
    </lineage>
</organism>
<name>A0A379B0W7_NEIGO</name>
<keyword evidence="1" id="KW-1133">Transmembrane helix</keyword>
<feature type="transmembrane region" description="Helical" evidence="1">
    <location>
        <begin position="43"/>
        <end position="68"/>
    </location>
</feature>
<reference evidence="2" key="1">
    <citation type="submission" date="2018-06" db="EMBL/GenBank/DDBJ databases">
        <authorList>
            <consortium name="Pathogen Informatics"/>
            <person name="Doyle S."/>
        </authorList>
    </citation>
    <scope>NUCLEOTIDE SEQUENCE [LARGE SCALE GENOMIC DNA]</scope>
    <source>
        <strain evidence="2">NCTC11421</strain>
    </source>
</reference>
<keyword evidence="1" id="KW-0812">Transmembrane</keyword>
<dbReference type="EMBL" id="UGRI01000002">
    <property type="protein sequence ID" value="SUB32197.1"/>
    <property type="molecule type" value="Genomic_DNA"/>
</dbReference>
<evidence type="ECO:0000256" key="1">
    <source>
        <dbReference type="SAM" id="Phobius"/>
    </source>
</evidence>
<accession>A0A379B0W7</accession>
<feature type="transmembrane region" description="Helical" evidence="1">
    <location>
        <begin position="185"/>
        <end position="205"/>
    </location>
</feature>
<proteinExistence type="predicted"/>
<keyword evidence="1" id="KW-0472">Membrane</keyword>
<sequence length="258" mass="28023">MATFVAAAVAAAFSGLTFGFGRCGICNGCGRLYVAALDFRFVGAFGGTVAAFVAAAVAVVARFGFVGARFLSGSFARRFADFYLLPSRLLRRGFWRRLLARLPLRFAVLRFSEVSAAGTAWVSLPPKMRLSHALKLSHQEVFSRGGSRAGLVWRTPLTAGSGGRFWLFAAERFGGFVFFRLGNALVARFAVFFYVVGADAVDFVVRISRWMFGIRTTFTSKRSSIANSSARFSFSRKVATSTGTWARTSPVLSFIASS</sequence>
<dbReference type="AlphaFoldDB" id="A0A379B0W7"/>